<dbReference type="Proteomes" id="UP000184073">
    <property type="component" value="Unassembled WGS sequence"/>
</dbReference>
<dbReference type="RefSeq" id="XP_040673002.1">
    <property type="nucleotide sequence ID" value="XM_040805622.1"/>
</dbReference>
<gene>
    <name evidence="2" type="ORF">ASPVEDRAFT_116911</name>
</gene>
<feature type="chain" id="PRO_5013177167" evidence="1">
    <location>
        <begin position="18"/>
        <end position="208"/>
    </location>
</feature>
<evidence type="ECO:0000313" key="3">
    <source>
        <dbReference type="Proteomes" id="UP000184073"/>
    </source>
</evidence>
<dbReference type="PANTHER" id="PTHR38049">
    <property type="entry name" value="RICIN B LECTIN DOMAIN-CONTAINING PROTEIN"/>
    <property type="match status" value="1"/>
</dbReference>
<proteinExistence type="predicted"/>
<protein>
    <submittedName>
        <fullName evidence="2">Uncharacterized protein</fullName>
    </submittedName>
</protein>
<dbReference type="OrthoDB" id="3928002at2759"/>
<organism evidence="2 3">
    <name type="scientific">Aspergillus versicolor CBS 583.65</name>
    <dbReference type="NCBI Taxonomy" id="1036611"/>
    <lineage>
        <taxon>Eukaryota</taxon>
        <taxon>Fungi</taxon>
        <taxon>Dikarya</taxon>
        <taxon>Ascomycota</taxon>
        <taxon>Pezizomycotina</taxon>
        <taxon>Eurotiomycetes</taxon>
        <taxon>Eurotiomycetidae</taxon>
        <taxon>Eurotiales</taxon>
        <taxon>Aspergillaceae</taxon>
        <taxon>Aspergillus</taxon>
        <taxon>Aspergillus subgen. Nidulantes</taxon>
    </lineage>
</organism>
<dbReference type="GeneID" id="63721133"/>
<keyword evidence="1" id="KW-0732">Signal</keyword>
<accession>A0A1L9Q0F3</accession>
<dbReference type="PANTHER" id="PTHR38049:SF2">
    <property type="entry name" value="RICIN B LECTIN DOMAIN-CONTAINING PROTEIN"/>
    <property type="match status" value="1"/>
</dbReference>
<dbReference type="EMBL" id="KV878136">
    <property type="protein sequence ID" value="OJJ07240.1"/>
    <property type="molecule type" value="Genomic_DNA"/>
</dbReference>
<name>A0A1L9Q0F3_ASPVE</name>
<dbReference type="AlphaFoldDB" id="A0A1L9Q0F3"/>
<dbReference type="VEuPathDB" id="FungiDB:ASPVEDRAFT_116911"/>
<feature type="non-terminal residue" evidence="2">
    <location>
        <position position="208"/>
    </location>
</feature>
<feature type="signal peptide" evidence="1">
    <location>
        <begin position="1"/>
        <end position="17"/>
    </location>
</feature>
<evidence type="ECO:0000256" key="1">
    <source>
        <dbReference type="SAM" id="SignalP"/>
    </source>
</evidence>
<keyword evidence="3" id="KW-1185">Reference proteome</keyword>
<reference evidence="3" key="1">
    <citation type="journal article" date="2017" name="Genome Biol.">
        <title>Comparative genomics reveals high biological diversity and specific adaptations in the industrially and medically important fungal genus Aspergillus.</title>
        <authorList>
            <person name="de Vries R.P."/>
            <person name="Riley R."/>
            <person name="Wiebenga A."/>
            <person name="Aguilar-Osorio G."/>
            <person name="Amillis S."/>
            <person name="Uchima C.A."/>
            <person name="Anderluh G."/>
            <person name="Asadollahi M."/>
            <person name="Askin M."/>
            <person name="Barry K."/>
            <person name="Battaglia E."/>
            <person name="Bayram O."/>
            <person name="Benocci T."/>
            <person name="Braus-Stromeyer S.A."/>
            <person name="Caldana C."/>
            <person name="Canovas D."/>
            <person name="Cerqueira G.C."/>
            <person name="Chen F."/>
            <person name="Chen W."/>
            <person name="Choi C."/>
            <person name="Clum A."/>
            <person name="Dos Santos R.A."/>
            <person name="Damasio A.R."/>
            <person name="Diallinas G."/>
            <person name="Emri T."/>
            <person name="Fekete E."/>
            <person name="Flipphi M."/>
            <person name="Freyberg S."/>
            <person name="Gallo A."/>
            <person name="Gournas C."/>
            <person name="Habgood R."/>
            <person name="Hainaut M."/>
            <person name="Harispe M.L."/>
            <person name="Henrissat B."/>
            <person name="Hilden K.S."/>
            <person name="Hope R."/>
            <person name="Hossain A."/>
            <person name="Karabika E."/>
            <person name="Karaffa L."/>
            <person name="Karanyi Z."/>
            <person name="Krasevec N."/>
            <person name="Kuo A."/>
            <person name="Kusch H."/>
            <person name="LaButti K."/>
            <person name="Lagendijk E.L."/>
            <person name="Lapidus A."/>
            <person name="Levasseur A."/>
            <person name="Lindquist E."/>
            <person name="Lipzen A."/>
            <person name="Logrieco A.F."/>
            <person name="MacCabe A."/>
            <person name="Maekelae M.R."/>
            <person name="Malavazi I."/>
            <person name="Melin P."/>
            <person name="Meyer V."/>
            <person name="Mielnichuk N."/>
            <person name="Miskei M."/>
            <person name="Molnar A.P."/>
            <person name="Mule G."/>
            <person name="Ngan C.Y."/>
            <person name="Orejas M."/>
            <person name="Orosz E."/>
            <person name="Ouedraogo J.P."/>
            <person name="Overkamp K.M."/>
            <person name="Park H.-S."/>
            <person name="Perrone G."/>
            <person name="Piumi F."/>
            <person name="Punt P.J."/>
            <person name="Ram A.F."/>
            <person name="Ramon A."/>
            <person name="Rauscher S."/>
            <person name="Record E."/>
            <person name="Riano-Pachon D.M."/>
            <person name="Robert V."/>
            <person name="Roehrig J."/>
            <person name="Ruller R."/>
            <person name="Salamov A."/>
            <person name="Salih N.S."/>
            <person name="Samson R.A."/>
            <person name="Sandor E."/>
            <person name="Sanguinetti M."/>
            <person name="Schuetze T."/>
            <person name="Sepcic K."/>
            <person name="Shelest E."/>
            <person name="Sherlock G."/>
            <person name="Sophianopoulou V."/>
            <person name="Squina F.M."/>
            <person name="Sun H."/>
            <person name="Susca A."/>
            <person name="Todd R.B."/>
            <person name="Tsang A."/>
            <person name="Unkles S.E."/>
            <person name="van de Wiele N."/>
            <person name="van Rossen-Uffink D."/>
            <person name="Oliveira J.V."/>
            <person name="Vesth T.C."/>
            <person name="Visser J."/>
            <person name="Yu J.-H."/>
            <person name="Zhou M."/>
            <person name="Andersen M.R."/>
            <person name="Archer D.B."/>
            <person name="Baker S.E."/>
            <person name="Benoit I."/>
            <person name="Brakhage A.A."/>
            <person name="Braus G.H."/>
            <person name="Fischer R."/>
            <person name="Frisvad J.C."/>
            <person name="Goldman G.H."/>
            <person name="Houbraken J."/>
            <person name="Oakley B."/>
            <person name="Pocsi I."/>
            <person name="Scazzocchio C."/>
            <person name="Seiboth B."/>
            <person name="vanKuyk P.A."/>
            <person name="Wortman J."/>
            <person name="Dyer P.S."/>
            <person name="Grigoriev I.V."/>
        </authorList>
    </citation>
    <scope>NUCLEOTIDE SEQUENCE [LARGE SCALE GENOMIC DNA]</scope>
    <source>
        <strain evidence="3">CBS 583.65</strain>
    </source>
</reference>
<evidence type="ECO:0000313" key="2">
    <source>
        <dbReference type="EMBL" id="OJJ07240.1"/>
    </source>
</evidence>
<sequence length="208" mass="22860">MVIGVAMMAAMVPTVYGISEASNRRSQDNGNEQTATKQEERYQLLAECRSPSGMAIQNAKVYLSMDGKMYISHHPVRGMVPFNGHFYAHPDFEQGNTVGFVTVSPETPPQLRWAFVDANTHQLAWGGAKEREGHISGPFGLHDDEGSISLNGCHRWIAVSLGSESNEEERLDSGSPAGPDLWGLYFDTRENQSTNLPAGAEHIEVELK</sequence>